<evidence type="ECO:0000256" key="1">
    <source>
        <dbReference type="SAM" id="MobiDB-lite"/>
    </source>
</evidence>
<accession>A0A814AGS3</accession>
<feature type="region of interest" description="Disordered" evidence="1">
    <location>
        <begin position="180"/>
        <end position="221"/>
    </location>
</feature>
<feature type="transmembrane region" description="Helical" evidence="2">
    <location>
        <begin position="150"/>
        <end position="173"/>
    </location>
</feature>
<dbReference type="Proteomes" id="UP000663882">
    <property type="component" value="Unassembled WGS sequence"/>
</dbReference>
<protein>
    <submittedName>
        <fullName evidence="3">Uncharacterized protein</fullName>
    </submittedName>
</protein>
<gene>
    <name evidence="3" type="ORF">RFH988_LOCUS9671</name>
</gene>
<dbReference type="EMBL" id="CAJNOO010000347">
    <property type="protein sequence ID" value="CAF0914654.1"/>
    <property type="molecule type" value="Genomic_DNA"/>
</dbReference>
<feature type="compositionally biased region" description="Low complexity" evidence="1">
    <location>
        <begin position="180"/>
        <end position="215"/>
    </location>
</feature>
<keyword evidence="2" id="KW-0472">Membrane</keyword>
<organism evidence="3 4">
    <name type="scientific">Rotaria sordida</name>
    <dbReference type="NCBI Taxonomy" id="392033"/>
    <lineage>
        <taxon>Eukaryota</taxon>
        <taxon>Metazoa</taxon>
        <taxon>Spiralia</taxon>
        <taxon>Gnathifera</taxon>
        <taxon>Rotifera</taxon>
        <taxon>Eurotatoria</taxon>
        <taxon>Bdelloidea</taxon>
        <taxon>Philodinida</taxon>
        <taxon>Philodinidae</taxon>
        <taxon>Rotaria</taxon>
    </lineage>
</organism>
<keyword evidence="2" id="KW-0812">Transmembrane</keyword>
<evidence type="ECO:0000256" key="2">
    <source>
        <dbReference type="SAM" id="Phobius"/>
    </source>
</evidence>
<sequence length="221" mass="23962">MTACQRTTSQSRLTYQQHLFKQLLEHKQIIISPIALVILSLPRLIISLISTYIKSSRNPCSGNGIDYSDHNAPAMPLQSTVANSSPTFDLRKTVWSPQSKRRISSVDRACKSLEGEQSTMKLQDKSLSTDKRKSFRRIAGNICSPTCKMFLCGITIGLLFAGIALAAIVTLWLKTASTSTSSTSTTRTTTTTSTDTTSTTTTTQTTSTTTTTSTTFGISSA</sequence>
<evidence type="ECO:0000313" key="4">
    <source>
        <dbReference type="Proteomes" id="UP000663882"/>
    </source>
</evidence>
<proteinExistence type="predicted"/>
<reference evidence="3" key="1">
    <citation type="submission" date="2021-02" db="EMBL/GenBank/DDBJ databases">
        <authorList>
            <person name="Nowell W R."/>
        </authorList>
    </citation>
    <scope>NUCLEOTIDE SEQUENCE</scope>
</reference>
<keyword evidence="2" id="KW-1133">Transmembrane helix</keyword>
<dbReference type="AlphaFoldDB" id="A0A814AGS3"/>
<comment type="caution">
    <text evidence="3">The sequence shown here is derived from an EMBL/GenBank/DDBJ whole genome shotgun (WGS) entry which is preliminary data.</text>
</comment>
<name>A0A814AGS3_9BILA</name>
<evidence type="ECO:0000313" key="3">
    <source>
        <dbReference type="EMBL" id="CAF0914654.1"/>
    </source>
</evidence>